<evidence type="ECO:0000256" key="12">
    <source>
        <dbReference type="ARBA" id="ARBA00022845"/>
    </source>
</evidence>
<feature type="region of interest" description="Disordered" evidence="18">
    <location>
        <begin position="308"/>
        <end position="403"/>
    </location>
</feature>
<evidence type="ECO:0000256" key="18">
    <source>
        <dbReference type="SAM" id="MobiDB-lite"/>
    </source>
</evidence>
<dbReference type="GO" id="GO:0051028">
    <property type="term" value="P:mRNA transport"/>
    <property type="evidence" value="ECO:0007669"/>
    <property type="project" value="UniProtKB-KW"/>
</dbReference>
<dbReference type="KEGG" id="dpx:DAPPUDRAFT_263680"/>
<keyword evidence="8" id="KW-0963">Cytoplasm</keyword>
<proteinExistence type="inferred from homology"/>
<keyword evidence="13" id="KW-0694">RNA-binding</keyword>
<evidence type="ECO:0000256" key="15">
    <source>
        <dbReference type="ARBA" id="ARBA00023187"/>
    </source>
</evidence>
<dbReference type="Gene3D" id="4.10.60.10">
    <property type="entry name" value="Zinc finger, CCHC-type"/>
    <property type="match status" value="1"/>
</dbReference>
<keyword evidence="17" id="KW-0966">Cell projection</keyword>
<dbReference type="GO" id="GO:0008380">
    <property type="term" value="P:RNA splicing"/>
    <property type="evidence" value="ECO:0007669"/>
    <property type="project" value="UniProtKB-KW"/>
</dbReference>
<organism evidence="20 21">
    <name type="scientific">Daphnia pulex</name>
    <name type="common">Water flea</name>
    <dbReference type="NCBI Taxonomy" id="6669"/>
    <lineage>
        <taxon>Eukaryota</taxon>
        <taxon>Metazoa</taxon>
        <taxon>Ecdysozoa</taxon>
        <taxon>Arthropoda</taxon>
        <taxon>Crustacea</taxon>
        <taxon>Branchiopoda</taxon>
        <taxon>Diplostraca</taxon>
        <taxon>Cladocera</taxon>
        <taxon>Anomopoda</taxon>
        <taxon>Daphniidae</taxon>
        <taxon>Daphnia</taxon>
    </lineage>
</organism>
<evidence type="ECO:0000256" key="14">
    <source>
        <dbReference type="ARBA" id="ARBA00023161"/>
    </source>
</evidence>
<dbReference type="InterPro" id="IPR028544">
    <property type="entry name" value="CASC3"/>
</dbReference>
<evidence type="ECO:0000256" key="1">
    <source>
        <dbReference type="ARBA" id="ARBA00004210"/>
    </source>
</evidence>
<dbReference type="STRING" id="6669.E9HQ83"/>
<dbReference type="GO" id="GO:0003729">
    <property type="term" value="F:mRNA binding"/>
    <property type="evidence" value="ECO:0007669"/>
    <property type="project" value="InterPro"/>
</dbReference>
<keyword evidence="21" id="KW-1185">Reference proteome</keyword>
<dbReference type="GO" id="GO:0006417">
    <property type="term" value="P:regulation of translation"/>
    <property type="evidence" value="ECO:0007669"/>
    <property type="project" value="UniProtKB-KW"/>
</dbReference>
<dbReference type="GO" id="GO:0006397">
    <property type="term" value="P:mRNA processing"/>
    <property type="evidence" value="ECO:0007669"/>
    <property type="project" value="UniProtKB-KW"/>
</dbReference>
<evidence type="ECO:0000256" key="16">
    <source>
        <dbReference type="ARBA" id="ARBA00023242"/>
    </source>
</evidence>
<keyword evidence="9" id="KW-0507">mRNA processing</keyword>
<evidence type="ECO:0000256" key="4">
    <source>
        <dbReference type="ARBA" id="ARBA00004556"/>
    </source>
</evidence>
<keyword evidence="15" id="KW-0508">mRNA splicing</keyword>
<dbReference type="GO" id="GO:0005681">
    <property type="term" value="C:spliceosomal complex"/>
    <property type="evidence" value="ECO:0007669"/>
    <property type="project" value="UniProtKB-KW"/>
</dbReference>
<dbReference type="InParanoid" id="E9HQ83"/>
<reference evidence="20 21" key="1">
    <citation type="journal article" date="2011" name="Science">
        <title>The ecoresponsive genome of Daphnia pulex.</title>
        <authorList>
            <person name="Colbourne J.K."/>
            <person name="Pfrender M.E."/>
            <person name="Gilbert D."/>
            <person name="Thomas W.K."/>
            <person name="Tucker A."/>
            <person name="Oakley T.H."/>
            <person name="Tokishita S."/>
            <person name="Aerts A."/>
            <person name="Arnold G.J."/>
            <person name="Basu M.K."/>
            <person name="Bauer D.J."/>
            <person name="Caceres C.E."/>
            <person name="Carmel L."/>
            <person name="Casola C."/>
            <person name="Choi J.H."/>
            <person name="Detter J.C."/>
            <person name="Dong Q."/>
            <person name="Dusheyko S."/>
            <person name="Eads B.D."/>
            <person name="Frohlich T."/>
            <person name="Geiler-Samerotte K.A."/>
            <person name="Gerlach D."/>
            <person name="Hatcher P."/>
            <person name="Jogdeo S."/>
            <person name="Krijgsveld J."/>
            <person name="Kriventseva E.V."/>
            <person name="Kultz D."/>
            <person name="Laforsch C."/>
            <person name="Lindquist E."/>
            <person name="Lopez J."/>
            <person name="Manak J.R."/>
            <person name="Muller J."/>
            <person name="Pangilinan J."/>
            <person name="Patwardhan R.P."/>
            <person name="Pitluck S."/>
            <person name="Pritham E.J."/>
            <person name="Rechtsteiner A."/>
            <person name="Rho M."/>
            <person name="Rogozin I.B."/>
            <person name="Sakarya O."/>
            <person name="Salamov A."/>
            <person name="Schaack S."/>
            <person name="Shapiro H."/>
            <person name="Shiga Y."/>
            <person name="Skalitzky C."/>
            <person name="Smith Z."/>
            <person name="Souvorov A."/>
            <person name="Sung W."/>
            <person name="Tang Z."/>
            <person name="Tsuchiya D."/>
            <person name="Tu H."/>
            <person name="Vos H."/>
            <person name="Wang M."/>
            <person name="Wolf Y.I."/>
            <person name="Yamagata H."/>
            <person name="Yamada T."/>
            <person name="Ye Y."/>
            <person name="Shaw J.R."/>
            <person name="Andrews J."/>
            <person name="Crease T.J."/>
            <person name="Tang H."/>
            <person name="Lucas S.M."/>
            <person name="Robertson H.M."/>
            <person name="Bork P."/>
            <person name="Koonin E.V."/>
            <person name="Zdobnov E.M."/>
            <person name="Grigoriev I.V."/>
            <person name="Lynch M."/>
            <person name="Boore J.L."/>
        </authorList>
    </citation>
    <scope>NUCLEOTIDE SEQUENCE [LARGE SCALE GENOMIC DNA]</scope>
</reference>
<evidence type="ECO:0000256" key="3">
    <source>
        <dbReference type="ARBA" id="ARBA00004324"/>
    </source>
</evidence>
<dbReference type="PANTHER" id="PTHR13434">
    <property type="entry name" value="PROTEIN CASC3"/>
    <property type="match status" value="1"/>
</dbReference>
<evidence type="ECO:0000256" key="2">
    <source>
        <dbReference type="ARBA" id="ARBA00004279"/>
    </source>
</evidence>
<evidence type="ECO:0000256" key="8">
    <source>
        <dbReference type="ARBA" id="ARBA00022490"/>
    </source>
</evidence>
<evidence type="ECO:0000256" key="10">
    <source>
        <dbReference type="ARBA" id="ARBA00022728"/>
    </source>
</evidence>
<evidence type="ECO:0000256" key="6">
    <source>
        <dbReference type="ARBA" id="ARBA00019964"/>
    </source>
</evidence>
<accession>E9HQ83</accession>
<keyword evidence="11" id="KW-0509">mRNA transport</keyword>
<protein>
    <recommendedName>
        <fullName evidence="6">Protein CASC3</fullName>
    </recommendedName>
</protein>
<dbReference type="SUPFAM" id="SSF57756">
    <property type="entry name" value="Retrovirus zinc finger-like domains"/>
    <property type="match status" value="1"/>
</dbReference>
<dbReference type="AlphaFoldDB" id="E9HQ83"/>
<feature type="compositionally biased region" description="Acidic residues" evidence="18">
    <location>
        <begin position="338"/>
        <end position="360"/>
    </location>
</feature>
<evidence type="ECO:0000313" key="20">
    <source>
        <dbReference type="EMBL" id="EFX66102.1"/>
    </source>
</evidence>
<evidence type="ECO:0000256" key="5">
    <source>
        <dbReference type="ARBA" id="ARBA00009548"/>
    </source>
</evidence>
<dbReference type="GO" id="GO:0010494">
    <property type="term" value="C:cytoplasmic stress granule"/>
    <property type="evidence" value="ECO:0007669"/>
    <property type="project" value="UniProtKB-SubCell"/>
</dbReference>
<evidence type="ECO:0000256" key="13">
    <source>
        <dbReference type="ARBA" id="ARBA00022884"/>
    </source>
</evidence>
<evidence type="ECO:0000256" key="17">
    <source>
        <dbReference type="ARBA" id="ARBA00023273"/>
    </source>
</evidence>
<evidence type="ECO:0000256" key="9">
    <source>
        <dbReference type="ARBA" id="ARBA00022664"/>
    </source>
</evidence>
<comment type="subcellular location">
    <subcellularLocation>
        <location evidence="2">Cell projection</location>
        <location evidence="2">Dendrite</location>
    </subcellularLocation>
    <subcellularLocation>
        <location evidence="1">Cytoplasm</location>
        <location evidence="1">Stress granule</location>
    </subcellularLocation>
    <subcellularLocation>
        <location evidence="4">Cytoplasm</location>
        <location evidence="4">Perinuclear region</location>
    </subcellularLocation>
    <subcellularLocation>
        <location evidence="3">Nucleus speckle</location>
    </subcellularLocation>
</comment>
<dbReference type="GO" id="GO:0030425">
    <property type="term" value="C:dendrite"/>
    <property type="evidence" value="ECO:0007669"/>
    <property type="project" value="UniProtKB-SubCell"/>
</dbReference>
<dbReference type="GO" id="GO:0008270">
    <property type="term" value="F:zinc ion binding"/>
    <property type="evidence" value="ECO:0007669"/>
    <property type="project" value="InterPro"/>
</dbReference>
<dbReference type="Proteomes" id="UP000000305">
    <property type="component" value="Unassembled WGS sequence"/>
</dbReference>
<feature type="compositionally biased region" description="Basic and acidic residues" evidence="18">
    <location>
        <begin position="380"/>
        <end position="395"/>
    </location>
</feature>
<keyword evidence="16" id="KW-0539">Nucleus</keyword>
<dbReference type="Pfam" id="PF09405">
    <property type="entry name" value="Btz"/>
    <property type="match status" value="1"/>
</dbReference>
<feature type="compositionally biased region" description="Polar residues" evidence="18">
    <location>
        <begin position="325"/>
        <end position="335"/>
    </location>
</feature>
<evidence type="ECO:0000256" key="11">
    <source>
        <dbReference type="ARBA" id="ARBA00022816"/>
    </source>
</evidence>
<dbReference type="EMBL" id="GL732716">
    <property type="protein sequence ID" value="EFX66102.1"/>
    <property type="molecule type" value="Genomic_DNA"/>
</dbReference>
<dbReference type="HOGENOM" id="CLU_575223_0_0_1"/>
<keyword evidence="14" id="KW-0866">Nonsense-mediated mRNA decay</keyword>
<comment type="similarity">
    <text evidence="5">Belongs to the CASC3 family.</text>
</comment>
<keyword evidence="12" id="KW-0810">Translation regulation</keyword>
<evidence type="ECO:0000313" key="21">
    <source>
        <dbReference type="Proteomes" id="UP000000305"/>
    </source>
</evidence>
<gene>
    <name evidence="20" type="ORF">DAPPUDRAFT_263680</name>
</gene>
<feature type="region of interest" description="Disordered" evidence="18">
    <location>
        <begin position="1"/>
        <end position="26"/>
    </location>
</feature>
<feature type="domain" description="Btz" evidence="19">
    <location>
        <begin position="340"/>
        <end position="405"/>
    </location>
</feature>
<dbReference type="GO" id="GO:0048471">
    <property type="term" value="C:perinuclear region of cytoplasm"/>
    <property type="evidence" value="ECO:0007669"/>
    <property type="project" value="UniProtKB-SubCell"/>
</dbReference>
<evidence type="ECO:0000256" key="7">
    <source>
        <dbReference type="ARBA" id="ARBA00022448"/>
    </source>
</evidence>
<dbReference type="InterPro" id="IPR036875">
    <property type="entry name" value="Znf_CCHC_sf"/>
</dbReference>
<keyword evidence="10" id="KW-0747">Spliceosome</keyword>
<dbReference type="PANTHER" id="PTHR13434:SF0">
    <property type="entry name" value="PROTEIN CASC3"/>
    <property type="match status" value="1"/>
</dbReference>
<dbReference type="GO" id="GO:0000184">
    <property type="term" value="P:nuclear-transcribed mRNA catabolic process, nonsense-mediated decay"/>
    <property type="evidence" value="ECO:0007669"/>
    <property type="project" value="UniProtKB-KW"/>
</dbReference>
<sequence>MFQWRLRSHAKDKEAQDKEEEAMASVSDPGYDVFKVEQILHKGSRLSGPQVKQLTDADVPNQQTAIPHTNKVIDIDTIDDDVVEEHPPDPVLLEAQFRWFHTQGVNLGMRIAEEAAAAASAGLPMGDVRQATVDGPNSVQVLTVAVIPAAATVEPPVAGNPAAATAEPPLSNISVAAMAEPPVAGNPAAAMAEPPVAGNPAAATAEPLLSNIPAVATAVPPVAGNPTAATAEPPVAGKQAAAMTCGNTVRPGNRKCYHFHDKGHIKRDCPKLHLDEHRATGDGQNSGQVTTVAVIPAAATVERPEAVIPAAATVERPTLNDGDTDAQSRYSWEQNSADSDESDDSESDSETESEEEEGEDAAAKQLEVDEDCQKPQYIPKKGDFYENDVRKRETVEEAPEPPAQTILKPTTTLHRHYQSKHDLRSEHEDDHVMDKYVDQMDNDQMDVDEIDVDRPAQWHEVHHKISTAGNAGRKH</sequence>
<name>E9HQ83_DAPPU</name>
<dbReference type="GO" id="GO:0016607">
    <property type="term" value="C:nuclear speck"/>
    <property type="evidence" value="ECO:0007669"/>
    <property type="project" value="UniProtKB-SubCell"/>
</dbReference>
<keyword evidence="7" id="KW-0813">Transport</keyword>
<evidence type="ECO:0000259" key="19">
    <source>
        <dbReference type="Pfam" id="PF09405"/>
    </source>
</evidence>
<dbReference type="GO" id="GO:0035145">
    <property type="term" value="C:exon-exon junction complex"/>
    <property type="evidence" value="ECO:0000318"/>
    <property type="project" value="GO_Central"/>
</dbReference>
<dbReference type="InterPro" id="IPR018545">
    <property type="entry name" value="Btz_dom"/>
</dbReference>
<feature type="region of interest" description="Disordered" evidence="18">
    <location>
        <begin position="454"/>
        <end position="475"/>
    </location>
</feature>